<dbReference type="Proteomes" id="UP000028760">
    <property type="component" value="Unassembled WGS sequence"/>
</dbReference>
<dbReference type="OMA" id="CVVIMAT"/>
<dbReference type="Ensembl" id="ENSPFOT00000028863.1">
    <property type="protein sequence ID" value="ENSPFOP00000021224.1"/>
    <property type="gene ID" value="ENSPFOG00000022746.1"/>
</dbReference>
<accession>A0A096LPY3</accession>
<sequence>QRNISLLTFDPDGDHVQCRHGSNSNECYTCTPPSVLSLSSSCSLSFSPTSSSYEGSYAVQLMMEDFPRQTITMTYYYYNSYSSTYKTTSKSSSSSMSRIPIQFVFKVDPAAPSCTAGEYLPRFLPPTPEHGAQFFIDVNEMIEINIRAEATQSDQRITELLFSGPFNMTKSSSGSGYFTLRWTPSFSQYDDDETHPICFTVQAKSVSSELRCVLVTVSNSES</sequence>
<proteinExistence type="predicted"/>
<dbReference type="AlphaFoldDB" id="A0A096LPY3"/>
<name>A0A096LPY3_POEFO</name>
<keyword evidence="2" id="KW-1185">Reference proteome</keyword>
<dbReference type="EMBL" id="AYCK01026456">
    <property type="status" value="NOT_ANNOTATED_CDS"/>
    <property type="molecule type" value="Genomic_DNA"/>
</dbReference>
<reference evidence="1" key="2">
    <citation type="submission" date="2025-08" db="UniProtKB">
        <authorList>
            <consortium name="Ensembl"/>
        </authorList>
    </citation>
    <scope>IDENTIFICATION</scope>
</reference>
<reference evidence="2" key="1">
    <citation type="submission" date="2013-10" db="EMBL/GenBank/DDBJ databases">
        <authorList>
            <person name="Schartl M."/>
            <person name="Warren W."/>
        </authorList>
    </citation>
    <scope>NUCLEOTIDE SEQUENCE [LARGE SCALE GENOMIC DNA]</scope>
    <source>
        <strain evidence="2">female</strain>
    </source>
</reference>
<evidence type="ECO:0000313" key="2">
    <source>
        <dbReference type="Proteomes" id="UP000028760"/>
    </source>
</evidence>
<organism evidence="1 2">
    <name type="scientific">Poecilia formosa</name>
    <name type="common">Amazon molly</name>
    <name type="synonym">Limia formosa</name>
    <dbReference type="NCBI Taxonomy" id="48698"/>
    <lineage>
        <taxon>Eukaryota</taxon>
        <taxon>Metazoa</taxon>
        <taxon>Chordata</taxon>
        <taxon>Craniata</taxon>
        <taxon>Vertebrata</taxon>
        <taxon>Euteleostomi</taxon>
        <taxon>Actinopterygii</taxon>
        <taxon>Neopterygii</taxon>
        <taxon>Teleostei</taxon>
        <taxon>Neoteleostei</taxon>
        <taxon>Acanthomorphata</taxon>
        <taxon>Ovalentaria</taxon>
        <taxon>Atherinomorphae</taxon>
        <taxon>Cyprinodontiformes</taxon>
        <taxon>Poeciliidae</taxon>
        <taxon>Poeciliinae</taxon>
        <taxon>Poecilia</taxon>
    </lineage>
</organism>
<protein>
    <submittedName>
        <fullName evidence="1">Uncharacterized protein</fullName>
    </submittedName>
</protein>
<evidence type="ECO:0000313" key="1">
    <source>
        <dbReference type="Ensembl" id="ENSPFOP00000021224.1"/>
    </source>
</evidence>
<reference evidence="1" key="3">
    <citation type="submission" date="2025-09" db="UniProtKB">
        <authorList>
            <consortium name="Ensembl"/>
        </authorList>
    </citation>
    <scope>IDENTIFICATION</scope>
</reference>
<dbReference type="STRING" id="48698.ENSPFOP00000021224"/>
<dbReference type="GeneTree" id="ENSGT00940000166122"/>